<sequence>MRSYILKRLLQAIPILIGITLLTFMIMQLAPGNPMQTMINPRISPEELARAEQRLGLDKPLIVQYFNWLNEIFKGNLGYTVKTGQPVGKLIMERLPATLLLTGTAFILSFMIGIPLGVFSATHKYSPSDYVLTVFAFIGISIPSFFFGIALIYILGVKLSWLPTSGMVTINMAGTEFELFIDRVKHLIMPAFVLALPQMATVMRFTRSSMIEVMTHDYIRTARSKGLSNQAVRFKHALRNAAIPVITIFGLSIPFLFGGAYITETIFNWPGMGQLGISAITSREYPVIMGLNLFTSMLVLAGNLIADILYAFVDPRIRYS</sequence>
<dbReference type="PATRIC" id="fig|1134406.4.peg.1779"/>
<reference evidence="9 10" key="1">
    <citation type="submission" date="2015-07" db="EMBL/GenBank/DDBJ databases">
        <title>Genome sequence of Ornatilinea apprima DSM 23815.</title>
        <authorList>
            <person name="Hemp J."/>
            <person name="Ward L.M."/>
            <person name="Pace L.A."/>
            <person name="Fischer W.W."/>
        </authorList>
    </citation>
    <scope>NUCLEOTIDE SEQUENCE [LARGE SCALE GENOMIC DNA]</scope>
    <source>
        <strain evidence="9 10">P3M-1</strain>
    </source>
</reference>
<keyword evidence="5 7" id="KW-1133">Transmembrane helix</keyword>
<dbReference type="SUPFAM" id="SSF161098">
    <property type="entry name" value="MetI-like"/>
    <property type="match status" value="1"/>
</dbReference>
<keyword evidence="6 7" id="KW-0472">Membrane</keyword>
<evidence type="ECO:0000256" key="5">
    <source>
        <dbReference type="ARBA" id="ARBA00022989"/>
    </source>
</evidence>
<name>A0A0P6Y0P6_9CHLR</name>
<evidence type="ECO:0000313" key="10">
    <source>
        <dbReference type="Proteomes" id="UP000050417"/>
    </source>
</evidence>
<comment type="caution">
    <text evidence="9">The sequence shown here is derived from an EMBL/GenBank/DDBJ whole genome shotgun (WGS) entry which is preliminary data.</text>
</comment>
<evidence type="ECO:0000256" key="1">
    <source>
        <dbReference type="ARBA" id="ARBA00004651"/>
    </source>
</evidence>
<protein>
    <submittedName>
        <fullName evidence="9">Peptide permease</fullName>
    </submittedName>
</protein>
<feature type="transmembrane region" description="Helical" evidence="7">
    <location>
        <begin position="293"/>
        <end position="313"/>
    </location>
</feature>
<comment type="similarity">
    <text evidence="7">Belongs to the binding-protein-dependent transport system permease family.</text>
</comment>
<evidence type="ECO:0000256" key="4">
    <source>
        <dbReference type="ARBA" id="ARBA00022692"/>
    </source>
</evidence>
<dbReference type="PANTHER" id="PTHR43163:SF6">
    <property type="entry name" value="DIPEPTIDE TRANSPORT SYSTEM PERMEASE PROTEIN DPPB-RELATED"/>
    <property type="match status" value="1"/>
</dbReference>
<accession>A0A0P6Y0P6</accession>
<keyword evidence="3" id="KW-1003">Cell membrane</keyword>
<dbReference type="AlphaFoldDB" id="A0A0P6Y0P6"/>
<dbReference type="OrthoDB" id="9772184at2"/>
<dbReference type="InterPro" id="IPR035906">
    <property type="entry name" value="MetI-like_sf"/>
</dbReference>
<keyword evidence="4 7" id="KW-0812">Transmembrane</keyword>
<evidence type="ECO:0000256" key="2">
    <source>
        <dbReference type="ARBA" id="ARBA00022448"/>
    </source>
</evidence>
<feature type="transmembrane region" description="Helical" evidence="7">
    <location>
        <begin position="12"/>
        <end position="30"/>
    </location>
</feature>
<comment type="subcellular location">
    <subcellularLocation>
        <location evidence="1 7">Cell membrane</location>
        <topology evidence="1 7">Multi-pass membrane protein</topology>
    </subcellularLocation>
</comment>
<evidence type="ECO:0000256" key="3">
    <source>
        <dbReference type="ARBA" id="ARBA00022475"/>
    </source>
</evidence>
<dbReference type="Gene3D" id="1.10.3720.10">
    <property type="entry name" value="MetI-like"/>
    <property type="match status" value="1"/>
</dbReference>
<evidence type="ECO:0000256" key="7">
    <source>
        <dbReference type="RuleBase" id="RU363032"/>
    </source>
</evidence>
<dbReference type="PROSITE" id="PS50928">
    <property type="entry name" value="ABC_TM1"/>
    <property type="match status" value="1"/>
</dbReference>
<dbReference type="Pfam" id="PF19300">
    <property type="entry name" value="BPD_transp_1_N"/>
    <property type="match status" value="1"/>
</dbReference>
<dbReference type="Pfam" id="PF00528">
    <property type="entry name" value="BPD_transp_1"/>
    <property type="match status" value="1"/>
</dbReference>
<evidence type="ECO:0000259" key="8">
    <source>
        <dbReference type="PROSITE" id="PS50928"/>
    </source>
</evidence>
<dbReference type="GO" id="GO:0005886">
    <property type="term" value="C:plasma membrane"/>
    <property type="evidence" value="ECO:0007669"/>
    <property type="project" value="UniProtKB-SubCell"/>
</dbReference>
<dbReference type="EMBL" id="LGCL01000016">
    <property type="protein sequence ID" value="KPL78840.1"/>
    <property type="molecule type" value="Genomic_DNA"/>
</dbReference>
<feature type="transmembrane region" description="Helical" evidence="7">
    <location>
        <begin position="97"/>
        <end position="118"/>
    </location>
</feature>
<evidence type="ECO:0000313" key="9">
    <source>
        <dbReference type="EMBL" id="KPL78840.1"/>
    </source>
</evidence>
<dbReference type="CDD" id="cd06261">
    <property type="entry name" value="TM_PBP2"/>
    <property type="match status" value="1"/>
</dbReference>
<proteinExistence type="inferred from homology"/>
<feature type="transmembrane region" description="Helical" evidence="7">
    <location>
        <begin position="187"/>
        <end position="206"/>
    </location>
</feature>
<keyword evidence="2 7" id="KW-0813">Transport</keyword>
<dbReference type="Proteomes" id="UP000050417">
    <property type="component" value="Unassembled WGS sequence"/>
</dbReference>
<keyword evidence="10" id="KW-1185">Reference proteome</keyword>
<gene>
    <name evidence="9" type="ORF">ADN00_06380</name>
</gene>
<dbReference type="STRING" id="1134406.ADN00_06380"/>
<dbReference type="RefSeq" id="WP_075062127.1">
    <property type="nucleotide sequence ID" value="NZ_LGCL01000016.1"/>
</dbReference>
<dbReference type="InterPro" id="IPR045621">
    <property type="entry name" value="BPD_transp_1_N"/>
</dbReference>
<evidence type="ECO:0000256" key="6">
    <source>
        <dbReference type="ARBA" id="ARBA00023136"/>
    </source>
</evidence>
<dbReference type="PANTHER" id="PTHR43163">
    <property type="entry name" value="DIPEPTIDE TRANSPORT SYSTEM PERMEASE PROTEIN DPPB-RELATED"/>
    <property type="match status" value="1"/>
</dbReference>
<dbReference type="InterPro" id="IPR000515">
    <property type="entry name" value="MetI-like"/>
</dbReference>
<feature type="transmembrane region" description="Helical" evidence="7">
    <location>
        <begin position="241"/>
        <end position="262"/>
    </location>
</feature>
<feature type="domain" description="ABC transmembrane type-1" evidence="8">
    <location>
        <begin position="95"/>
        <end position="306"/>
    </location>
</feature>
<feature type="transmembrane region" description="Helical" evidence="7">
    <location>
        <begin position="130"/>
        <end position="155"/>
    </location>
</feature>
<organism evidence="9 10">
    <name type="scientific">Ornatilinea apprima</name>
    <dbReference type="NCBI Taxonomy" id="1134406"/>
    <lineage>
        <taxon>Bacteria</taxon>
        <taxon>Bacillati</taxon>
        <taxon>Chloroflexota</taxon>
        <taxon>Anaerolineae</taxon>
        <taxon>Anaerolineales</taxon>
        <taxon>Anaerolineaceae</taxon>
        <taxon>Ornatilinea</taxon>
    </lineage>
</organism>
<dbReference type="GO" id="GO:0055085">
    <property type="term" value="P:transmembrane transport"/>
    <property type="evidence" value="ECO:0007669"/>
    <property type="project" value="InterPro"/>
</dbReference>